<dbReference type="Proteomes" id="UP000428260">
    <property type="component" value="Chromosome"/>
</dbReference>
<dbReference type="AlphaFoldDB" id="A0A6I6K533"/>
<keyword evidence="6" id="KW-1185">Reference proteome</keyword>
<evidence type="ECO:0000313" key="6">
    <source>
        <dbReference type="Proteomes" id="UP000428260"/>
    </source>
</evidence>
<sequence>MKTIKSKIIKQIPFMFVLLAFLGCTYTPSLDADVNNLITEDCEWSEAYFKETPHSAKTQVWYHWLNGNLTKEGITTDLESMKASGIGGFSVFNAAEGTPPGSVIYYSDKWWKMFIHTKKEAKRLGLEMGVMNGPGWSASGGPWNTPENAMQEVVWTEKQLKGPLKFDEKLSIPKPALGLERDMKRDTIINLRYYMPREYVKGYYHDIALLAFPTPKGEIAGNPYRIDGWWEKAGYSKMARYIKDKRQAPHEDVVKMDDMIDLTDNLDKDGNLRWDVPEGDWTILRVGYQPTGRSNHPAPKGGKGLEVDKMSAAAVDFHWKESVKRMLEAGEEGEKSSITSVTIDSYEAGHQNWTKGFENSFNKMRGYDIHKYLPAITGRVVESTDVTEKFLWDFRKTVSNMIINNYYKRFQTLAHDNGVRFAAEGYGNFGNTDDFATGKYIDVPASEFWANSSSNLGGIAKLSSSSAHTYGRKIVGAEAFTGSPGKIFETNPRDIKAQGDWFYCKGINQFWLHGYTNSPFSQEPGLVLGSYGSLFNRHNTWWKYAKPWFDYMARCQYMLQAGNPKSDVLYYVGEDAPVDPELREDLHPSVPYGYDYDFCNRDILETVKVKGGKLVLPNGLEYAILVVMNSDHTRPEVLKTLEKLINEGAVVVANKPTCVPGLNNADSALAEQQILTSRIWGKSDGKIKYKNSYGKGTVYASANILDACADCNLLPDFDFTLDDAGQYEGALFPGNGVEFIHRSTAQTDMYFVSNQHNKAKTIKAKFRVADKLPELWDAETGEIIIAPEYQKLADGRMEVTLRMKEAGSVFVVFRQAIKEESANSANNFTPAKEVGEYMLTAPWNVSFDGSGAPEPVILKELVDLAKYDEANVKYFSGTITYENKINIDELNQGEKMILDLGEVNVAAEVFVNGKSVGVLWKRPFVIDITGALKTGENALKINVANLWVNRVIGDQKLPEDCEWTTNTGSTAKGMGLAKIPDWVIEGKESPTGRKAFVGWKWEHLKNKELVPSGLIGPVQLISKVKVEVR</sequence>
<dbReference type="SUPFAM" id="SSF49785">
    <property type="entry name" value="Galactose-binding domain-like"/>
    <property type="match status" value="1"/>
</dbReference>
<reference evidence="5 6" key="1">
    <citation type="submission" date="2019-11" db="EMBL/GenBank/DDBJ databases">
        <authorList>
            <person name="Zheng R.K."/>
            <person name="Sun C.M."/>
        </authorList>
    </citation>
    <scope>NUCLEOTIDE SEQUENCE [LARGE SCALE GENOMIC DNA]</scope>
    <source>
        <strain evidence="5 6">WC007</strain>
    </source>
</reference>
<dbReference type="NCBIfam" id="NF045579">
    <property type="entry name" value="rhamnoside_JR"/>
    <property type="match status" value="1"/>
</dbReference>
<keyword evidence="1 3" id="KW-0732">Signal</keyword>
<feature type="signal peptide" evidence="3">
    <location>
        <begin position="1"/>
        <end position="32"/>
    </location>
</feature>
<evidence type="ECO:0000256" key="2">
    <source>
        <dbReference type="ARBA" id="ARBA00022801"/>
    </source>
</evidence>
<dbReference type="PROSITE" id="PS51257">
    <property type="entry name" value="PROKAR_LIPOPROTEIN"/>
    <property type="match status" value="1"/>
</dbReference>
<evidence type="ECO:0000256" key="1">
    <source>
        <dbReference type="ARBA" id="ARBA00022729"/>
    </source>
</evidence>
<dbReference type="Gene3D" id="2.60.120.260">
    <property type="entry name" value="Galactose-binding domain-like"/>
    <property type="match status" value="1"/>
</dbReference>
<dbReference type="InterPro" id="IPR054593">
    <property type="entry name" value="Beta-mannosidase-like_N2"/>
</dbReference>
<feature type="chain" id="PRO_5026183116" description="Beta-mannosidase-like galactose-binding domain-containing protein" evidence="3">
    <location>
        <begin position="33"/>
        <end position="1029"/>
    </location>
</feature>
<dbReference type="PANTHER" id="PTHR43817:SF1">
    <property type="entry name" value="HYDROLASE, FAMILY 43, PUTATIVE (AFU_ORTHOLOGUE AFUA_3G01660)-RELATED"/>
    <property type="match status" value="1"/>
</dbReference>
<dbReference type="GO" id="GO:0004553">
    <property type="term" value="F:hydrolase activity, hydrolyzing O-glycosyl compounds"/>
    <property type="evidence" value="ECO:0007669"/>
    <property type="project" value="UniProtKB-ARBA"/>
</dbReference>
<accession>A0A6I6K533</accession>
<organism evidence="5 6">
    <name type="scientific">Maribellus comscasis</name>
    <dbReference type="NCBI Taxonomy" id="2681766"/>
    <lineage>
        <taxon>Bacteria</taxon>
        <taxon>Pseudomonadati</taxon>
        <taxon>Bacteroidota</taxon>
        <taxon>Bacteroidia</taxon>
        <taxon>Marinilabiliales</taxon>
        <taxon>Prolixibacteraceae</taxon>
        <taxon>Maribellus</taxon>
    </lineage>
</organism>
<evidence type="ECO:0000313" key="5">
    <source>
        <dbReference type="EMBL" id="QGY47522.1"/>
    </source>
</evidence>
<evidence type="ECO:0000259" key="4">
    <source>
        <dbReference type="Pfam" id="PF22666"/>
    </source>
</evidence>
<dbReference type="PANTHER" id="PTHR43817">
    <property type="entry name" value="GLYCOSYL HYDROLASE"/>
    <property type="match status" value="1"/>
</dbReference>
<gene>
    <name evidence="5" type="ORF">GM418_28785</name>
</gene>
<evidence type="ECO:0000256" key="3">
    <source>
        <dbReference type="SAM" id="SignalP"/>
    </source>
</evidence>
<dbReference type="Pfam" id="PF22666">
    <property type="entry name" value="Glyco_hydro_2_N2"/>
    <property type="match status" value="1"/>
</dbReference>
<feature type="domain" description="Beta-mannosidase-like galactose-binding" evidence="4">
    <location>
        <begin position="869"/>
        <end position="996"/>
    </location>
</feature>
<dbReference type="EMBL" id="CP046401">
    <property type="protein sequence ID" value="QGY47522.1"/>
    <property type="molecule type" value="Genomic_DNA"/>
</dbReference>
<keyword evidence="2" id="KW-0378">Hydrolase</keyword>
<dbReference type="KEGG" id="mcos:GM418_28785"/>
<dbReference type="RefSeq" id="WP_158871488.1">
    <property type="nucleotide sequence ID" value="NZ_CP046401.1"/>
</dbReference>
<dbReference type="Pfam" id="PF17132">
    <property type="entry name" value="Glyco_hydro_106"/>
    <property type="match status" value="1"/>
</dbReference>
<dbReference type="InterPro" id="IPR008979">
    <property type="entry name" value="Galactose-bd-like_sf"/>
</dbReference>
<protein>
    <recommendedName>
        <fullName evidence="4">Beta-mannosidase-like galactose-binding domain-containing protein</fullName>
    </recommendedName>
</protein>
<name>A0A6I6K533_9BACT</name>
<proteinExistence type="predicted"/>